<dbReference type="SUPFAM" id="SSF51679">
    <property type="entry name" value="Bacterial luciferase-like"/>
    <property type="match status" value="1"/>
</dbReference>
<dbReference type="GO" id="GO:0046306">
    <property type="term" value="P:alkanesulfonate catabolic process"/>
    <property type="evidence" value="ECO:0007669"/>
    <property type="project" value="TreeGrafter"/>
</dbReference>
<dbReference type="InterPro" id="IPR036661">
    <property type="entry name" value="Luciferase-like_sf"/>
</dbReference>
<dbReference type="RefSeq" id="WP_043524611.1">
    <property type="nucleotide sequence ID" value="NZ_BAABKU010000017.1"/>
</dbReference>
<dbReference type="Gene3D" id="3.20.20.30">
    <property type="entry name" value="Luciferase-like domain"/>
    <property type="match status" value="1"/>
</dbReference>
<dbReference type="AlphaFoldDB" id="A0A0A6XA76"/>
<keyword evidence="7" id="KW-1185">Reference proteome</keyword>
<name>A0A0A6XA76_ACTUT</name>
<evidence type="ECO:0000259" key="5">
    <source>
        <dbReference type="Pfam" id="PF00296"/>
    </source>
</evidence>
<keyword evidence="1" id="KW-0285">Flavoprotein</keyword>
<dbReference type="InterPro" id="IPR050172">
    <property type="entry name" value="SsuD_RutA_monooxygenase"/>
</dbReference>
<evidence type="ECO:0000256" key="2">
    <source>
        <dbReference type="ARBA" id="ARBA00022643"/>
    </source>
</evidence>
<keyword evidence="4" id="KW-0503">Monooxygenase</keyword>
<protein>
    <recommendedName>
        <fullName evidence="5">Luciferase-like domain-containing protein</fullName>
    </recommendedName>
</protein>
<dbReference type="EMBL" id="JRTT01000013">
    <property type="protein sequence ID" value="KHD77012.1"/>
    <property type="molecule type" value="Genomic_DNA"/>
</dbReference>
<dbReference type="PANTHER" id="PTHR42847">
    <property type="entry name" value="ALKANESULFONATE MONOOXYGENASE"/>
    <property type="match status" value="1"/>
</dbReference>
<organism evidence="6 7">
    <name type="scientific">Actinoplanes utahensis</name>
    <dbReference type="NCBI Taxonomy" id="1869"/>
    <lineage>
        <taxon>Bacteria</taxon>
        <taxon>Bacillati</taxon>
        <taxon>Actinomycetota</taxon>
        <taxon>Actinomycetes</taxon>
        <taxon>Micromonosporales</taxon>
        <taxon>Micromonosporaceae</taxon>
        <taxon>Actinoplanes</taxon>
    </lineage>
</organism>
<gene>
    <name evidence="6" type="ORF">MB27_12870</name>
</gene>
<dbReference type="Pfam" id="PF00296">
    <property type="entry name" value="Bac_luciferase"/>
    <property type="match status" value="1"/>
</dbReference>
<dbReference type="eggNOG" id="COG2141">
    <property type="taxonomic scope" value="Bacteria"/>
</dbReference>
<sequence>MTATPAALTIYGTCPPSGRENGRDYLERVREVARWSDRAGYEGVLVYTDNRSVDPWLIAQNIIQVTGQLTPLVAVQAAYMHPFTAAKFVSGLAHLYQRRVDLNIVAGGFTADLEAMGEGLPHDARYDRAVEYASIMKQLLESRTPVTFDGEYYSASGLRLHDVPGADLAPRFLVSGSSPAGMAAARALDATGIVYPERPDLQAPADPTIAQGMRIGVIARPSAAEAWEVALTRFPEDRAGRMNHRLAMSRSDSRWHERLSRAVERDGTYWMHPFKTFKTFCPYFVGDYATVGRELGRYVELGYATFILDTPAKEQDLKHLEVVLEIARNLRKERV</sequence>
<evidence type="ECO:0000256" key="1">
    <source>
        <dbReference type="ARBA" id="ARBA00022630"/>
    </source>
</evidence>
<dbReference type="STRING" id="1869.MB27_12870"/>
<dbReference type="OrthoDB" id="9814695at2"/>
<dbReference type="Proteomes" id="UP000054537">
    <property type="component" value="Unassembled WGS sequence"/>
</dbReference>
<evidence type="ECO:0000313" key="6">
    <source>
        <dbReference type="EMBL" id="KHD77012.1"/>
    </source>
</evidence>
<evidence type="ECO:0000256" key="3">
    <source>
        <dbReference type="ARBA" id="ARBA00023002"/>
    </source>
</evidence>
<keyword evidence="3" id="KW-0560">Oxidoreductase</keyword>
<evidence type="ECO:0000256" key="4">
    <source>
        <dbReference type="ARBA" id="ARBA00023033"/>
    </source>
</evidence>
<feature type="domain" description="Luciferase-like" evidence="5">
    <location>
        <begin position="20"/>
        <end position="303"/>
    </location>
</feature>
<proteinExistence type="predicted"/>
<keyword evidence="2" id="KW-0288">FMN</keyword>
<dbReference type="InterPro" id="IPR011251">
    <property type="entry name" value="Luciferase-like_dom"/>
</dbReference>
<dbReference type="GO" id="GO:0008726">
    <property type="term" value="F:alkanesulfonate monooxygenase activity"/>
    <property type="evidence" value="ECO:0007669"/>
    <property type="project" value="TreeGrafter"/>
</dbReference>
<dbReference type="PANTHER" id="PTHR42847:SF4">
    <property type="entry name" value="ALKANESULFONATE MONOOXYGENASE-RELATED"/>
    <property type="match status" value="1"/>
</dbReference>
<evidence type="ECO:0000313" key="7">
    <source>
        <dbReference type="Proteomes" id="UP000054537"/>
    </source>
</evidence>
<comment type="caution">
    <text evidence="6">The sequence shown here is derived from an EMBL/GenBank/DDBJ whole genome shotgun (WGS) entry which is preliminary data.</text>
</comment>
<reference evidence="6 7" key="1">
    <citation type="submission" date="2014-10" db="EMBL/GenBank/DDBJ databases">
        <title>Draft genome sequence of Actinoplanes utahensis NRRL 12052.</title>
        <authorList>
            <person name="Velasco-Bucheli B."/>
            <person name="del Cerro C."/>
            <person name="Hormigo D."/>
            <person name="Garcia J.L."/>
            <person name="Acebal C."/>
            <person name="Arroyo M."/>
            <person name="de la Mata I."/>
        </authorList>
    </citation>
    <scope>NUCLEOTIDE SEQUENCE [LARGE SCALE GENOMIC DNA]</scope>
    <source>
        <strain evidence="6 7">NRRL 12052</strain>
    </source>
</reference>
<accession>A0A0A6XA76</accession>